<keyword evidence="6" id="KW-1185">Reference proteome</keyword>
<dbReference type="AlphaFoldDB" id="A0A2T9ZI90"/>
<evidence type="ECO:0008006" key="7">
    <source>
        <dbReference type="Google" id="ProtNLM"/>
    </source>
</evidence>
<dbReference type="GO" id="GO:0070404">
    <property type="term" value="F:NADH binding"/>
    <property type="evidence" value="ECO:0007669"/>
    <property type="project" value="TreeGrafter"/>
</dbReference>
<protein>
    <recommendedName>
        <fullName evidence="7">NAD(P)-binding domain-containing protein</fullName>
    </recommendedName>
</protein>
<evidence type="ECO:0000313" key="5">
    <source>
        <dbReference type="EMBL" id="PVV04301.1"/>
    </source>
</evidence>
<gene>
    <name evidence="5" type="ORF">BB560_001204</name>
</gene>
<evidence type="ECO:0000256" key="2">
    <source>
        <dbReference type="ARBA" id="ARBA00011738"/>
    </source>
</evidence>
<dbReference type="OrthoDB" id="1204at2759"/>
<dbReference type="STRING" id="133381.A0A2T9ZI90"/>
<dbReference type="PANTHER" id="PTHR15104">
    <property type="entry name" value="DIHYDROPTERIDINE REDUCTASE"/>
    <property type="match status" value="1"/>
</dbReference>
<dbReference type="Proteomes" id="UP000245609">
    <property type="component" value="Unassembled WGS sequence"/>
</dbReference>
<accession>A0A2T9ZI90</accession>
<dbReference type="GO" id="GO:0070402">
    <property type="term" value="F:NADPH binding"/>
    <property type="evidence" value="ECO:0007669"/>
    <property type="project" value="TreeGrafter"/>
</dbReference>
<sequence length="96" mass="10181">MNRVIVYGSNGALGRSITVFGIDISRNEKVDHNILVDPSMNMQGQGNSIISQIESTVTSEQGKLQVDSIICVSGGWAGGDISSKGLKFFLASSIHP</sequence>
<dbReference type="GO" id="GO:0006729">
    <property type="term" value="P:tetrahydrobiopterin biosynthetic process"/>
    <property type="evidence" value="ECO:0007669"/>
    <property type="project" value="TreeGrafter"/>
</dbReference>
<keyword evidence="3" id="KW-0521">NADP</keyword>
<dbReference type="EMBL" id="MBFS01000141">
    <property type="protein sequence ID" value="PVV04301.1"/>
    <property type="molecule type" value="Genomic_DNA"/>
</dbReference>
<evidence type="ECO:0000256" key="4">
    <source>
        <dbReference type="ARBA" id="ARBA00023002"/>
    </source>
</evidence>
<comment type="similarity">
    <text evidence="1">Belongs to the short-chain dehydrogenases/reductases (SDR) family.</text>
</comment>
<proteinExistence type="inferred from homology"/>
<comment type="caution">
    <text evidence="5">The sequence shown here is derived from an EMBL/GenBank/DDBJ whole genome shotgun (WGS) entry which is preliminary data.</text>
</comment>
<organism evidence="5 6">
    <name type="scientific">Smittium megazygosporum</name>
    <dbReference type="NCBI Taxonomy" id="133381"/>
    <lineage>
        <taxon>Eukaryota</taxon>
        <taxon>Fungi</taxon>
        <taxon>Fungi incertae sedis</taxon>
        <taxon>Zoopagomycota</taxon>
        <taxon>Kickxellomycotina</taxon>
        <taxon>Harpellomycetes</taxon>
        <taxon>Harpellales</taxon>
        <taxon>Legeriomycetaceae</taxon>
        <taxon>Smittium</taxon>
    </lineage>
</organism>
<evidence type="ECO:0000256" key="3">
    <source>
        <dbReference type="ARBA" id="ARBA00022857"/>
    </source>
</evidence>
<evidence type="ECO:0000313" key="6">
    <source>
        <dbReference type="Proteomes" id="UP000245609"/>
    </source>
</evidence>
<name>A0A2T9ZI90_9FUNG</name>
<evidence type="ECO:0000256" key="1">
    <source>
        <dbReference type="ARBA" id="ARBA00006484"/>
    </source>
</evidence>
<dbReference type="GO" id="GO:0005737">
    <property type="term" value="C:cytoplasm"/>
    <property type="evidence" value="ECO:0007669"/>
    <property type="project" value="TreeGrafter"/>
</dbReference>
<keyword evidence="4" id="KW-0560">Oxidoreductase</keyword>
<dbReference type="GO" id="GO:0006559">
    <property type="term" value="P:L-phenylalanine catabolic process"/>
    <property type="evidence" value="ECO:0007669"/>
    <property type="project" value="TreeGrafter"/>
</dbReference>
<comment type="subunit">
    <text evidence="2">Homodimer.</text>
</comment>
<dbReference type="PANTHER" id="PTHR15104:SF0">
    <property type="entry name" value="DIHYDROPTERIDINE REDUCTASE"/>
    <property type="match status" value="1"/>
</dbReference>
<reference evidence="5 6" key="1">
    <citation type="journal article" date="2018" name="MBio">
        <title>Comparative Genomics Reveals the Core Gene Toolbox for the Fungus-Insect Symbiosis.</title>
        <authorList>
            <person name="Wang Y."/>
            <person name="Stata M."/>
            <person name="Wang W."/>
            <person name="Stajich J.E."/>
            <person name="White M.M."/>
            <person name="Moncalvo J.M."/>
        </authorList>
    </citation>
    <scope>NUCLEOTIDE SEQUENCE [LARGE SCALE GENOMIC DNA]</scope>
    <source>
        <strain evidence="5 6">SC-DP-2</strain>
    </source>
</reference>
<dbReference type="GO" id="GO:0004155">
    <property type="term" value="F:6,7-dihydropteridine reductase activity"/>
    <property type="evidence" value="ECO:0007669"/>
    <property type="project" value="TreeGrafter"/>
</dbReference>